<dbReference type="Proteomes" id="UP000016933">
    <property type="component" value="Unassembled WGS sequence"/>
</dbReference>
<accession>N1PN59</accession>
<keyword evidence="1" id="KW-1133">Transmembrane helix</keyword>
<gene>
    <name evidence="2" type="ORF">DOTSEDRAFT_70779</name>
</gene>
<sequence>MKRAASVQSHNDHVNSRGQEVAAFDRSINSSWTSHLSSANITSFHSIADAIRTSASRPSKSLTAMGAVWNRYGPWAVSLSVFVLFSTIVLVCCILLHRIRQARFAAQAAPTGIVPVAVNGAPQNNTPNAMAMNNATSCVTYPPPVVAMPA</sequence>
<reference evidence="2 3" key="2">
    <citation type="journal article" date="2012" name="PLoS Pathog.">
        <title>Diverse lifestyles and strategies of plant pathogenesis encoded in the genomes of eighteen Dothideomycetes fungi.</title>
        <authorList>
            <person name="Ohm R.A."/>
            <person name="Feau N."/>
            <person name="Henrissat B."/>
            <person name="Schoch C.L."/>
            <person name="Horwitz B.A."/>
            <person name="Barry K.W."/>
            <person name="Condon B.J."/>
            <person name="Copeland A.C."/>
            <person name="Dhillon B."/>
            <person name="Glaser F."/>
            <person name="Hesse C.N."/>
            <person name="Kosti I."/>
            <person name="LaButti K."/>
            <person name="Lindquist E.A."/>
            <person name="Lucas S."/>
            <person name="Salamov A.A."/>
            <person name="Bradshaw R.E."/>
            <person name="Ciuffetti L."/>
            <person name="Hamelin R.C."/>
            <person name="Kema G.H.J."/>
            <person name="Lawrence C."/>
            <person name="Scott J.A."/>
            <person name="Spatafora J.W."/>
            <person name="Turgeon B.G."/>
            <person name="de Wit P.J.G.M."/>
            <person name="Zhong S."/>
            <person name="Goodwin S.B."/>
            <person name="Grigoriev I.V."/>
        </authorList>
    </citation>
    <scope>NUCLEOTIDE SEQUENCE [LARGE SCALE GENOMIC DNA]</scope>
    <source>
        <strain evidence="3">NZE10 / CBS 128990</strain>
    </source>
</reference>
<evidence type="ECO:0008006" key="4">
    <source>
        <dbReference type="Google" id="ProtNLM"/>
    </source>
</evidence>
<organism evidence="2 3">
    <name type="scientific">Dothistroma septosporum (strain NZE10 / CBS 128990)</name>
    <name type="common">Red band needle blight fungus</name>
    <name type="synonym">Mycosphaerella pini</name>
    <dbReference type="NCBI Taxonomy" id="675120"/>
    <lineage>
        <taxon>Eukaryota</taxon>
        <taxon>Fungi</taxon>
        <taxon>Dikarya</taxon>
        <taxon>Ascomycota</taxon>
        <taxon>Pezizomycotina</taxon>
        <taxon>Dothideomycetes</taxon>
        <taxon>Dothideomycetidae</taxon>
        <taxon>Mycosphaerellales</taxon>
        <taxon>Mycosphaerellaceae</taxon>
        <taxon>Dothistroma</taxon>
    </lineage>
</organism>
<keyword evidence="3" id="KW-1185">Reference proteome</keyword>
<proteinExistence type="predicted"/>
<keyword evidence="1" id="KW-0472">Membrane</keyword>
<reference evidence="3" key="1">
    <citation type="journal article" date="2012" name="PLoS Genet.">
        <title>The genomes of the fungal plant pathogens Cladosporium fulvum and Dothistroma septosporum reveal adaptation to different hosts and lifestyles but also signatures of common ancestry.</title>
        <authorList>
            <person name="de Wit P.J.G.M."/>
            <person name="van der Burgt A."/>
            <person name="Oekmen B."/>
            <person name="Stergiopoulos I."/>
            <person name="Abd-Elsalam K.A."/>
            <person name="Aerts A.L."/>
            <person name="Bahkali A.H."/>
            <person name="Beenen H.G."/>
            <person name="Chettri P."/>
            <person name="Cox M.P."/>
            <person name="Datema E."/>
            <person name="de Vries R.P."/>
            <person name="Dhillon B."/>
            <person name="Ganley A.R."/>
            <person name="Griffiths S.A."/>
            <person name="Guo Y."/>
            <person name="Hamelin R.C."/>
            <person name="Henrissat B."/>
            <person name="Kabir M.S."/>
            <person name="Jashni M.K."/>
            <person name="Kema G."/>
            <person name="Klaubauf S."/>
            <person name="Lapidus A."/>
            <person name="Levasseur A."/>
            <person name="Lindquist E."/>
            <person name="Mehrabi R."/>
            <person name="Ohm R.A."/>
            <person name="Owen T.J."/>
            <person name="Salamov A."/>
            <person name="Schwelm A."/>
            <person name="Schijlen E."/>
            <person name="Sun H."/>
            <person name="van den Burg H.A."/>
            <person name="van Ham R.C.H.J."/>
            <person name="Zhang S."/>
            <person name="Goodwin S.B."/>
            <person name="Grigoriev I.V."/>
            <person name="Collemare J."/>
            <person name="Bradshaw R.E."/>
        </authorList>
    </citation>
    <scope>NUCLEOTIDE SEQUENCE [LARGE SCALE GENOMIC DNA]</scope>
    <source>
        <strain evidence="3">NZE10 / CBS 128990</strain>
    </source>
</reference>
<dbReference type="EMBL" id="KB446538">
    <property type="protein sequence ID" value="EME44837.1"/>
    <property type="molecule type" value="Genomic_DNA"/>
</dbReference>
<keyword evidence="1" id="KW-0812">Transmembrane</keyword>
<dbReference type="AlphaFoldDB" id="N1PN59"/>
<feature type="transmembrane region" description="Helical" evidence="1">
    <location>
        <begin position="75"/>
        <end position="96"/>
    </location>
</feature>
<protein>
    <recommendedName>
        <fullName evidence="4">Transmembrane protein</fullName>
    </recommendedName>
</protein>
<evidence type="ECO:0000256" key="1">
    <source>
        <dbReference type="SAM" id="Phobius"/>
    </source>
</evidence>
<dbReference type="HOGENOM" id="CLU_1740486_0_0_1"/>
<name>N1PN59_DOTSN</name>
<evidence type="ECO:0000313" key="2">
    <source>
        <dbReference type="EMBL" id="EME44837.1"/>
    </source>
</evidence>
<evidence type="ECO:0000313" key="3">
    <source>
        <dbReference type="Proteomes" id="UP000016933"/>
    </source>
</evidence>